<dbReference type="OrthoDB" id="7439045at2"/>
<dbReference type="KEGG" id="sxa:FMM02_00060"/>
<proteinExistence type="predicted"/>
<dbReference type="PANTHER" id="PTHR34597:SF6">
    <property type="entry name" value="BLR6126 PROTEIN"/>
    <property type="match status" value="1"/>
</dbReference>
<feature type="chain" id="PRO_5021875035" evidence="4">
    <location>
        <begin position="29"/>
        <end position="553"/>
    </location>
</feature>
<dbReference type="PANTHER" id="PTHR34597">
    <property type="entry name" value="SLR1661 PROTEIN"/>
    <property type="match status" value="1"/>
</dbReference>
<evidence type="ECO:0000313" key="8">
    <source>
        <dbReference type="Proteomes" id="UP000321857"/>
    </source>
</evidence>
<dbReference type="InterPro" id="IPR005565">
    <property type="entry name" value="Hemolysn_activator_HlyB_C"/>
</dbReference>
<dbReference type="InterPro" id="IPR051544">
    <property type="entry name" value="TPS_OM_transporter"/>
</dbReference>
<gene>
    <name evidence="7" type="ORF">FMM02_00060</name>
</gene>
<protein>
    <submittedName>
        <fullName evidence="7">ShlB/FhaC/HecB family hemolysin secretion/activation protein</fullName>
    </submittedName>
</protein>
<dbReference type="AlphaFoldDB" id="A0A516INK5"/>
<feature type="signal peptide" evidence="4">
    <location>
        <begin position="1"/>
        <end position="28"/>
    </location>
</feature>
<dbReference type="GO" id="GO:0046819">
    <property type="term" value="P:protein secretion by the type V secretion system"/>
    <property type="evidence" value="ECO:0007669"/>
    <property type="project" value="TreeGrafter"/>
</dbReference>
<keyword evidence="3" id="KW-0998">Cell outer membrane</keyword>
<feature type="domain" description="Haemolysin activator HlyB C-terminal" evidence="5">
    <location>
        <begin position="220"/>
        <end position="518"/>
    </location>
</feature>
<keyword evidence="1" id="KW-1134">Transmembrane beta strand</keyword>
<evidence type="ECO:0000259" key="6">
    <source>
        <dbReference type="Pfam" id="PF08479"/>
    </source>
</evidence>
<keyword evidence="1" id="KW-0472">Membrane</keyword>
<dbReference type="Pfam" id="PF03865">
    <property type="entry name" value="ShlB"/>
    <property type="match status" value="1"/>
</dbReference>
<dbReference type="RefSeq" id="WP_147492953.1">
    <property type="nucleotide sequence ID" value="NZ_CP041659.1"/>
</dbReference>
<keyword evidence="8" id="KW-1185">Reference proteome</keyword>
<keyword evidence="4" id="KW-0732">Signal</keyword>
<keyword evidence="2" id="KW-0812">Transmembrane</keyword>
<dbReference type="Proteomes" id="UP000321857">
    <property type="component" value="Chromosome"/>
</dbReference>
<evidence type="ECO:0000256" key="4">
    <source>
        <dbReference type="SAM" id="SignalP"/>
    </source>
</evidence>
<evidence type="ECO:0000256" key="2">
    <source>
        <dbReference type="ARBA" id="ARBA00022692"/>
    </source>
</evidence>
<dbReference type="GO" id="GO:0098046">
    <property type="term" value="C:type V protein secretion system complex"/>
    <property type="evidence" value="ECO:0007669"/>
    <property type="project" value="TreeGrafter"/>
</dbReference>
<evidence type="ECO:0000313" key="7">
    <source>
        <dbReference type="EMBL" id="QDP18490.1"/>
    </source>
</evidence>
<accession>A0A516INK5</accession>
<dbReference type="Gene3D" id="3.10.20.310">
    <property type="entry name" value="membrane protein fhac"/>
    <property type="match status" value="1"/>
</dbReference>
<evidence type="ECO:0000256" key="3">
    <source>
        <dbReference type="ARBA" id="ARBA00023237"/>
    </source>
</evidence>
<feature type="domain" description="Polypeptide-transport-associated ShlB-type" evidence="6">
    <location>
        <begin position="71"/>
        <end position="145"/>
    </location>
</feature>
<dbReference type="Gene3D" id="2.40.160.50">
    <property type="entry name" value="membrane protein fhac: a member of the omp85/tpsb transporter family"/>
    <property type="match status" value="1"/>
</dbReference>
<dbReference type="Pfam" id="PF08479">
    <property type="entry name" value="POTRA_2"/>
    <property type="match status" value="1"/>
</dbReference>
<evidence type="ECO:0000256" key="1">
    <source>
        <dbReference type="ARBA" id="ARBA00022452"/>
    </source>
</evidence>
<dbReference type="EMBL" id="CP041659">
    <property type="protein sequence ID" value="QDP18490.1"/>
    <property type="molecule type" value="Genomic_DNA"/>
</dbReference>
<evidence type="ECO:0000259" key="5">
    <source>
        <dbReference type="Pfam" id="PF03865"/>
    </source>
</evidence>
<reference evidence="7 8" key="1">
    <citation type="submission" date="2019-07" db="EMBL/GenBank/DDBJ databases">
        <title>Sphingomonas AE3 Genome sequencing and assembly.</title>
        <authorList>
            <person name="Kim H."/>
        </authorList>
    </citation>
    <scope>NUCLEOTIDE SEQUENCE [LARGE SCALE GENOMIC DNA]</scope>
    <source>
        <strain evidence="7 8">AE3</strain>
    </source>
</reference>
<sequence>MSRVEIHHLWAKIAVLLGGTLLAGQAQAQADPASIERTIPVLSDEKREAGPAQSRAVNMSRTSSVGISETFVLSAVNITGATQFEPRRLASAFEPKLATTVGPEELAQIADAITAIYHEAGYHLSYAVIPQQSVQSGILTIRVVESYVADVTVEAPAPSKAAVLRLVERLKSERPLKTATLNRVLGLVRDIPGITIEDVQVARFLEDPARQRLTIKAAGQRYSGFLFGDNRGTIPGARARLYSSGVANSLLTPGDQFQVDVFGIPSDRFQFGYAQLKASIPVGWNGVRVGGRASASRQRQELDGPDQLGRSRQIRADLSYALRTTNKETLIASLALTDGFSREHRDGVTNIRDRVQTMRTGLEYIRRGPVYFLARLDLVKGLDLGDATTNGDPLASRPGAGARFAKALLDMQLVTAISPKITTRLELSGQLATAPLLAAEEFALGGGRIGRAFDYNVASGDHGVGAMWEVAYRLAGVPSPFSNVDLFGYLEAGVTDRIRERHEVAPDGAITGAGVGTRFKLLNMMVSAEAGIPIASSREQKGPRAFISLSRIF</sequence>
<dbReference type="InterPro" id="IPR013686">
    <property type="entry name" value="Polypept-transport_assoc_ShlB"/>
</dbReference>
<name>A0A516INK5_9SPHN</name>
<organism evidence="7 8">
    <name type="scientific">Sphingomonas xanthus</name>
    <dbReference type="NCBI Taxonomy" id="2594473"/>
    <lineage>
        <taxon>Bacteria</taxon>
        <taxon>Pseudomonadati</taxon>
        <taxon>Pseudomonadota</taxon>
        <taxon>Alphaproteobacteria</taxon>
        <taxon>Sphingomonadales</taxon>
        <taxon>Sphingomonadaceae</taxon>
        <taxon>Sphingomonas</taxon>
    </lineage>
</organism>
<dbReference type="GO" id="GO:0008320">
    <property type="term" value="F:protein transmembrane transporter activity"/>
    <property type="evidence" value="ECO:0007669"/>
    <property type="project" value="TreeGrafter"/>
</dbReference>